<evidence type="ECO:0000256" key="7">
    <source>
        <dbReference type="PIRNR" id="PIRNR000862"/>
    </source>
</evidence>
<sequence length="389" mass="44826">MKVAIFFALIALCAGSTLTRSGSFGNIENLVKENNYAYERFEVQTEDGYIMELYRVFDVQNRKQQSDKEAVLLFHGYLYNCEEFAMGGDAESLAFYLVQQGYEVYLANARGTTYGMRHIHLNPKTDAAFWRFSFHDIGTKDLPAIVDKVLEVSKRSKIHFVAHMEGTSASYVFLSEKPEYNQKIERLVSLGPMAYMVNSEQEIINLALRNNKAWYHKNLGISTFTPSEEIINEVRTKCINEKYEQRVCENVYFLYNGFNSVDYNTTTIERVLSKVPSTGSVRDLLHFVQLKKSGRFERYDENFVSKQQGASGVQEYDLSKITVPVGVIYTPRDKFAHADDVKFLISKLPKVFAQRLFDDMYNNMDLIFNKNAEKVNEVVMHFIKGNSVY</sequence>
<evidence type="ECO:0000313" key="11">
    <source>
        <dbReference type="Proteomes" id="UP001154078"/>
    </source>
</evidence>
<evidence type="ECO:0000256" key="6">
    <source>
        <dbReference type="ARBA" id="ARBA00023180"/>
    </source>
</evidence>
<keyword evidence="2 8" id="KW-0732">Signal</keyword>
<dbReference type="InterPro" id="IPR006693">
    <property type="entry name" value="AB_hydrolase_lipase"/>
</dbReference>
<reference evidence="10" key="1">
    <citation type="submission" date="2021-12" db="EMBL/GenBank/DDBJ databases">
        <authorList>
            <person name="King R."/>
        </authorList>
    </citation>
    <scope>NUCLEOTIDE SEQUENCE</scope>
</reference>
<accession>A0A9P0B8F9</accession>
<evidence type="ECO:0000256" key="2">
    <source>
        <dbReference type="ARBA" id="ARBA00022729"/>
    </source>
</evidence>
<keyword evidence="3 7" id="KW-0378">Hydrolase</keyword>
<protein>
    <recommendedName>
        <fullName evidence="7">Lipase</fullName>
    </recommendedName>
</protein>
<dbReference type="InterPro" id="IPR029058">
    <property type="entry name" value="AB_hydrolase_fold"/>
</dbReference>
<dbReference type="PANTHER" id="PTHR11005">
    <property type="entry name" value="LYSOSOMAL ACID LIPASE-RELATED"/>
    <property type="match status" value="1"/>
</dbReference>
<keyword evidence="11" id="KW-1185">Reference proteome</keyword>
<name>A0A9P0B8F9_BRAAE</name>
<evidence type="ECO:0000259" key="9">
    <source>
        <dbReference type="Pfam" id="PF04083"/>
    </source>
</evidence>
<organism evidence="10 11">
    <name type="scientific">Brassicogethes aeneus</name>
    <name type="common">Rape pollen beetle</name>
    <name type="synonym">Meligethes aeneus</name>
    <dbReference type="NCBI Taxonomy" id="1431903"/>
    <lineage>
        <taxon>Eukaryota</taxon>
        <taxon>Metazoa</taxon>
        <taxon>Ecdysozoa</taxon>
        <taxon>Arthropoda</taxon>
        <taxon>Hexapoda</taxon>
        <taxon>Insecta</taxon>
        <taxon>Pterygota</taxon>
        <taxon>Neoptera</taxon>
        <taxon>Endopterygota</taxon>
        <taxon>Coleoptera</taxon>
        <taxon>Polyphaga</taxon>
        <taxon>Cucujiformia</taxon>
        <taxon>Nitidulidae</taxon>
        <taxon>Meligethinae</taxon>
        <taxon>Brassicogethes</taxon>
    </lineage>
</organism>
<feature type="chain" id="PRO_5040428223" description="Lipase" evidence="8">
    <location>
        <begin position="16"/>
        <end position="389"/>
    </location>
</feature>
<feature type="domain" description="Partial AB-hydrolase lipase" evidence="9">
    <location>
        <begin position="28"/>
        <end position="87"/>
    </location>
</feature>
<comment type="similarity">
    <text evidence="1 7">Belongs to the AB hydrolase superfamily. Lipase family.</text>
</comment>
<dbReference type="EMBL" id="OV121138">
    <property type="protein sequence ID" value="CAH0560010.1"/>
    <property type="molecule type" value="Genomic_DNA"/>
</dbReference>
<dbReference type="GO" id="GO:0016042">
    <property type="term" value="P:lipid catabolic process"/>
    <property type="evidence" value="ECO:0007669"/>
    <property type="project" value="UniProtKB-KW"/>
</dbReference>
<dbReference type="SUPFAM" id="SSF53474">
    <property type="entry name" value="alpha/beta-Hydrolases"/>
    <property type="match status" value="1"/>
</dbReference>
<gene>
    <name evidence="10" type="ORF">MELIAE_LOCUS9857</name>
</gene>
<evidence type="ECO:0000256" key="5">
    <source>
        <dbReference type="ARBA" id="ARBA00023098"/>
    </source>
</evidence>
<keyword evidence="4 7" id="KW-0442">Lipid degradation</keyword>
<dbReference type="Gene3D" id="3.40.50.1820">
    <property type="entry name" value="alpha/beta hydrolase"/>
    <property type="match status" value="1"/>
</dbReference>
<feature type="signal peptide" evidence="8">
    <location>
        <begin position="1"/>
        <end position="15"/>
    </location>
</feature>
<proteinExistence type="inferred from homology"/>
<dbReference type="FunFam" id="3.40.50.1820:FF:000057">
    <property type="entry name" value="Lipase"/>
    <property type="match status" value="1"/>
</dbReference>
<dbReference type="Pfam" id="PF04083">
    <property type="entry name" value="Abhydro_lipase"/>
    <property type="match status" value="1"/>
</dbReference>
<evidence type="ECO:0000256" key="1">
    <source>
        <dbReference type="ARBA" id="ARBA00010701"/>
    </source>
</evidence>
<dbReference type="GO" id="GO:0016788">
    <property type="term" value="F:hydrolase activity, acting on ester bonds"/>
    <property type="evidence" value="ECO:0007669"/>
    <property type="project" value="InterPro"/>
</dbReference>
<dbReference type="AlphaFoldDB" id="A0A9P0B8F9"/>
<keyword evidence="6" id="KW-0325">Glycoprotein</keyword>
<evidence type="ECO:0000313" key="10">
    <source>
        <dbReference type="EMBL" id="CAH0560010.1"/>
    </source>
</evidence>
<keyword evidence="5" id="KW-0443">Lipid metabolism</keyword>
<dbReference type="OrthoDB" id="9974421at2759"/>
<dbReference type="Proteomes" id="UP001154078">
    <property type="component" value="Chromosome 7"/>
</dbReference>
<evidence type="ECO:0000256" key="8">
    <source>
        <dbReference type="SAM" id="SignalP"/>
    </source>
</evidence>
<dbReference type="InterPro" id="IPR025483">
    <property type="entry name" value="Lipase_euk"/>
</dbReference>
<evidence type="ECO:0000256" key="3">
    <source>
        <dbReference type="ARBA" id="ARBA00022801"/>
    </source>
</evidence>
<evidence type="ECO:0000256" key="4">
    <source>
        <dbReference type="ARBA" id="ARBA00022963"/>
    </source>
</evidence>
<dbReference type="PIRSF" id="PIRSF000862">
    <property type="entry name" value="Steryl_ester_lip"/>
    <property type="match status" value="1"/>
</dbReference>